<dbReference type="SMART" id="SM01231">
    <property type="entry name" value="H-kinase_dim"/>
    <property type="match status" value="1"/>
</dbReference>
<protein>
    <recommendedName>
        <fullName evidence="4">Chemotaxis protein CheA</fullName>
        <ecNumber evidence="3">2.7.13.3</ecNumber>
    </recommendedName>
</protein>
<dbReference type="Pfam" id="PF01584">
    <property type="entry name" value="CheW"/>
    <property type="match status" value="1"/>
</dbReference>
<evidence type="ECO:0000256" key="14">
    <source>
        <dbReference type="SAM" id="MobiDB-lite"/>
    </source>
</evidence>
<dbReference type="Gene3D" id="3.30.70.1110">
    <property type="entry name" value="Histidine kinase CheA-like, P2 response regulator-binding domain"/>
    <property type="match status" value="1"/>
</dbReference>
<keyword evidence="7 13" id="KW-0597">Phosphoprotein</keyword>
<evidence type="ECO:0000256" key="9">
    <source>
        <dbReference type="ARBA" id="ARBA00022741"/>
    </source>
</evidence>
<keyword evidence="6" id="KW-0145">Chemotaxis</keyword>
<keyword evidence="8" id="KW-0808">Transferase</keyword>
<dbReference type="GO" id="GO:0006935">
    <property type="term" value="P:chemotaxis"/>
    <property type="evidence" value="ECO:0007669"/>
    <property type="project" value="UniProtKB-KW"/>
</dbReference>
<dbReference type="GO" id="GO:0000155">
    <property type="term" value="F:phosphorelay sensor kinase activity"/>
    <property type="evidence" value="ECO:0007669"/>
    <property type="project" value="InterPro"/>
</dbReference>
<evidence type="ECO:0000259" key="15">
    <source>
        <dbReference type="PROSITE" id="PS50109"/>
    </source>
</evidence>
<comment type="catalytic activity">
    <reaction evidence="1">
        <text>ATP + protein L-histidine = ADP + protein N-phospho-L-histidine.</text>
        <dbReference type="EC" id="2.7.13.3"/>
    </reaction>
</comment>
<dbReference type="CDD" id="cd00731">
    <property type="entry name" value="CheA_reg"/>
    <property type="match status" value="1"/>
</dbReference>
<dbReference type="Gene3D" id="3.30.565.10">
    <property type="entry name" value="Histidine kinase-like ATPase, C-terminal domain"/>
    <property type="match status" value="1"/>
</dbReference>
<evidence type="ECO:0000259" key="17">
    <source>
        <dbReference type="PROSITE" id="PS50894"/>
    </source>
</evidence>
<dbReference type="InterPro" id="IPR051315">
    <property type="entry name" value="Bact_Chemotaxis_CheA"/>
</dbReference>
<comment type="caution">
    <text evidence="18">The sequence shown here is derived from an EMBL/GenBank/DDBJ whole genome shotgun (WGS) entry which is preliminary data.</text>
</comment>
<dbReference type="SUPFAM" id="SSF47226">
    <property type="entry name" value="Histidine-containing phosphotransfer domain, HPT domain"/>
    <property type="match status" value="1"/>
</dbReference>
<dbReference type="InterPro" id="IPR004105">
    <property type="entry name" value="CheA-like_dim"/>
</dbReference>
<dbReference type="PANTHER" id="PTHR43395">
    <property type="entry name" value="SENSOR HISTIDINE KINASE CHEA"/>
    <property type="match status" value="1"/>
</dbReference>
<dbReference type="SUPFAM" id="SSF55052">
    <property type="entry name" value="CheY-binding domain of CheA"/>
    <property type="match status" value="1"/>
</dbReference>
<dbReference type="SUPFAM" id="SSF50341">
    <property type="entry name" value="CheW-like"/>
    <property type="match status" value="1"/>
</dbReference>
<dbReference type="AlphaFoldDB" id="A0AAE3K7D2"/>
<feature type="compositionally biased region" description="Low complexity" evidence="14">
    <location>
        <begin position="341"/>
        <end position="352"/>
    </location>
</feature>
<dbReference type="InterPro" id="IPR036061">
    <property type="entry name" value="CheW-like_dom_sf"/>
</dbReference>
<evidence type="ECO:0000313" key="18">
    <source>
        <dbReference type="EMBL" id="MCL9816117.1"/>
    </source>
</evidence>
<dbReference type="InterPro" id="IPR003594">
    <property type="entry name" value="HATPase_dom"/>
</dbReference>
<dbReference type="SMART" id="SM00260">
    <property type="entry name" value="CheW"/>
    <property type="match status" value="1"/>
</dbReference>
<dbReference type="InterPro" id="IPR037052">
    <property type="entry name" value="CheA-like_P2_sf"/>
</dbReference>
<dbReference type="InterPro" id="IPR036890">
    <property type="entry name" value="HATPase_C_sf"/>
</dbReference>
<proteinExistence type="predicted"/>
<dbReference type="SUPFAM" id="SSF55874">
    <property type="entry name" value="ATPase domain of HSP90 chaperone/DNA topoisomerase II/histidine kinase"/>
    <property type="match status" value="1"/>
</dbReference>
<dbReference type="PROSITE" id="PS50851">
    <property type="entry name" value="CHEW"/>
    <property type="match status" value="1"/>
</dbReference>
<dbReference type="InterPro" id="IPR035891">
    <property type="entry name" value="CheY-binding_CheA"/>
</dbReference>
<dbReference type="Gene3D" id="1.10.287.560">
    <property type="entry name" value="Histidine kinase CheA-like, homodimeric domain"/>
    <property type="match status" value="1"/>
</dbReference>
<feature type="modified residue" description="Phosphohistidine" evidence="13">
    <location>
        <position position="45"/>
    </location>
</feature>
<dbReference type="InterPro" id="IPR002545">
    <property type="entry name" value="CheW-lke_dom"/>
</dbReference>
<comment type="subcellular location">
    <subcellularLocation>
        <location evidence="2">Cytoplasm</location>
    </subcellularLocation>
</comment>
<dbReference type="Pfam" id="PF02895">
    <property type="entry name" value="H-kinase_dim"/>
    <property type="match status" value="1"/>
</dbReference>
<keyword evidence="12" id="KW-0902">Two-component regulatory system</keyword>
<dbReference type="SMART" id="SM00387">
    <property type="entry name" value="HATPase_c"/>
    <property type="match status" value="1"/>
</dbReference>
<evidence type="ECO:0000256" key="2">
    <source>
        <dbReference type="ARBA" id="ARBA00004496"/>
    </source>
</evidence>
<dbReference type="InterPro" id="IPR008207">
    <property type="entry name" value="Sig_transdc_His_kin_Hpt_dom"/>
</dbReference>
<dbReference type="Pfam" id="PF02518">
    <property type="entry name" value="HATPase_c"/>
    <property type="match status" value="1"/>
</dbReference>
<evidence type="ECO:0000256" key="12">
    <source>
        <dbReference type="ARBA" id="ARBA00023012"/>
    </source>
</evidence>
<dbReference type="Gene3D" id="2.30.30.40">
    <property type="entry name" value="SH3 Domains"/>
    <property type="match status" value="1"/>
</dbReference>
<dbReference type="Pfam" id="PF01627">
    <property type="entry name" value="Hpt"/>
    <property type="match status" value="1"/>
</dbReference>
<dbReference type="Pfam" id="PF07194">
    <property type="entry name" value="P2"/>
    <property type="match status" value="1"/>
</dbReference>
<dbReference type="EC" id="2.7.13.3" evidence="3"/>
<dbReference type="PROSITE" id="PS50109">
    <property type="entry name" value="HIS_KIN"/>
    <property type="match status" value="1"/>
</dbReference>
<feature type="region of interest" description="Disordered" evidence="14">
    <location>
        <begin position="304"/>
        <end position="368"/>
    </location>
</feature>
<keyword evidence="19" id="KW-1185">Reference proteome</keyword>
<dbReference type="InterPro" id="IPR004358">
    <property type="entry name" value="Sig_transdc_His_kin-like_C"/>
</dbReference>
<reference evidence="18" key="2">
    <citation type="submission" date="2022-02" db="EMBL/GenBank/DDBJ databases">
        <authorList>
            <person name="Elcheninov A.G."/>
            <person name="Sorokin D.Y."/>
            <person name="Kublanov I.V."/>
        </authorList>
    </citation>
    <scope>NUCLEOTIDE SEQUENCE</scope>
    <source>
        <strain evidence="18">AArc-St2</strain>
    </source>
</reference>
<evidence type="ECO:0000256" key="3">
    <source>
        <dbReference type="ARBA" id="ARBA00012438"/>
    </source>
</evidence>
<dbReference type="Proteomes" id="UP001203207">
    <property type="component" value="Unassembled WGS sequence"/>
</dbReference>
<feature type="region of interest" description="Disordered" evidence="14">
    <location>
        <begin position="124"/>
        <end position="210"/>
    </location>
</feature>
<dbReference type="InterPro" id="IPR036097">
    <property type="entry name" value="HisK_dim/P_sf"/>
</dbReference>
<dbReference type="RefSeq" id="WP_250583073.1">
    <property type="nucleotide sequence ID" value="NZ_JAKRVX010000001.1"/>
</dbReference>
<dbReference type="FunFam" id="3.30.565.10:FF:000016">
    <property type="entry name" value="Chemotaxis protein CheA, putative"/>
    <property type="match status" value="1"/>
</dbReference>
<keyword evidence="9" id="KW-0547">Nucleotide-binding</keyword>
<dbReference type="InterPro" id="IPR010808">
    <property type="entry name" value="CheA_P2-bd"/>
</dbReference>
<evidence type="ECO:0000256" key="10">
    <source>
        <dbReference type="ARBA" id="ARBA00022777"/>
    </source>
</evidence>
<accession>A0AAE3K7D2</accession>
<evidence type="ECO:0000256" key="13">
    <source>
        <dbReference type="PROSITE-ProRule" id="PRU00110"/>
    </source>
</evidence>
<dbReference type="InterPro" id="IPR036641">
    <property type="entry name" value="HPT_dom_sf"/>
</dbReference>
<keyword evidence="5" id="KW-0963">Cytoplasm</keyword>
<reference evidence="18" key="1">
    <citation type="journal article" date="2022" name="Syst. Appl. Microbiol.">
        <title>Natronocalculus amylovorans gen. nov., sp. nov., and Natranaeroarchaeum aerophilus sp. nov., dominant culturable amylolytic natronoarchaea from hypersaline soda lakes in southwestern Siberia.</title>
        <authorList>
            <person name="Sorokin D.Y."/>
            <person name="Elcheninov A.G."/>
            <person name="Khizhniak T.V."/>
            <person name="Koenen M."/>
            <person name="Bale N.J."/>
            <person name="Damste J.S.S."/>
            <person name="Kublanov I.V."/>
        </authorList>
    </citation>
    <scope>NUCLEOTIDE SEQUENCE</scope>
    <source>
        <strain evidence="18">AArc-St2</strain>
    </source>
</reference>
<evidence type="ECO:0000256" key="7">
    <source>
        <dbReference type="ARBA" id="ARBA00022553"/>
    </source>
</evidence>
<evidence type="ECO:0000256" key="1">
    <source>
        <dbReference type="ARBA" id="ARBA00000085"/>
    </source>
</evidence>
<gene>
    <name evidence="18" type="ORF">AArcSt2_04090</name>
</gene>
<dbReference type="SUPFAM" id="SSF47384">
    <property type="entry name" value="Homodimeric domain of signal transducing histidine kinase"/>
    <property type="match status" value="1"/>
</dbReference>
<dbReference type="Gene3D" id="1.20.120.160">
    <property type="entry name" value="HPT domain"/>
    <property type="match status" value="1"/>
</dbReference>
<evidence type="ECO:0000313" key="19">
    <source>
        <dbReference type="Proteomes" id="UP001203207"/>
    </source>
</evidence>
<evidence type="ECO:0000256" key="5">
    <source>
        <dbReference type="ARBA" id="ARBA00022490"/>
    </source>
</evidence>
<dbReference type="InterPro" id="IPR005467">
    <property type="entry name" value="His_kinase_dom"/>
</dbReference>
<dbReference type="CDD" id="cd16916">
    <property type="entry name" value="HATPase_CheA-like"/>
    <property type="match status" value="1"/>
</dbReference>
<feature type="domain" description="HPt" evidence="17">
    <location>
        <begin position="1"/>
        <end position="102"/>
    </location>
</feature>
<dbReference type="PRINTS" id="PR00344">
    <property type="entry name" value="BCTRLSENSOR"/>
</dbReference>
<dbReference type="InterPro" id="IPR037006">
    <property type="entry name" value="CheA-like_homodim_sf"/>
</dbReference>
<dbReference type="PROSITE" id="PS50894">
    <property type="entry name" value="HPT"/>
    <property type="match status" value="1"/>
</dbReference>
<dbReference type="GO" id="GO:0005737">
    <property type="term" value="C:cytoplasm"/>
    <property type="evidence" value="ECO:0007669"/>
    <property type="project" value="UniProtKB-SubCell"/>
</dbReference>
<evidence type="ECO:0000259" key="16">
    <source>
        <dbReference type="PROSITE" id="PS50851"/>
    </source>
</evidence>
<dbReference type="CDD" id="cd00088">
    <property type="entry name" value="HPT"/>
    <property type="match status" value="1"/>
</dbReference>
<evidence type="ECO:0000256" key="11">
    <source>
        <dbReference type="ARBA" id="ARBA00022840"/>
    </source>
</evidence>
<organism evidence="18 19">
    <name type="scientific">Natronocalculus amylovorans</name>
    <dbReference type="NCBI Taxonomy" id="2917812"/>
    <lineage>
        <taxon>Archaea</taxon>
        <taxon>Methanobacteriati</taxon>
        <taxon>Methanobacteriota</taxon>
        <taxon>Stenosarchaea group</taxon>
        <taxon>Halobacteria</taxon>
        <taxon>Halobacteriales</taxon>
        <taxon>Haloferacaceae</taxon>
        <taxon>Natronocalculus</taxon>
    </lineage>
</organism>
<evidence type="ECO:0000256" key="6">
    <source>
        <dbReference type="ARBA" id="ARBA00022500"/>
    </source>
</evidence>
<dbReference type="PANTHER" id="PTHR43395:SF10">
    <property type="entry name" value="CHEMOTAXIS PROTEIN CHEA"/>
    <property type="match status" value="1"/>
</dbReference>
<evidence type="ECO:0000256" key="8">
    <source>
        <dbReference type="ARBA" id="ARBA00022679"/>
    </source>
</evidence>
<feature type="domain" description="Histidine kinase" evidence="15">
    <location>
        <begin position="407"/>
        <end position="614"/>
    </location>
</feature>
<dbReference type="SMART" id="SM00073">
    <property type="entry name" value="HPT"/>
    <property type="match status" value="1"/>
</dbReference>
<evidence type="ECO:0000256" key="4">
    <source>
        <dbReference type="ARBA" id="ARBA00021495"/>
    </source>
</evidence>
<keyword evidence="11" id="KW-0067">ATP-binding</keyword>
<dbReference type="GO" id="GO:0005524">
    <property type="term" value="F:ATP binding"/>
    <property type="evidence" value="ECO:0007669"/>
    <property type="project" value="UniProtKB-KW"/>
</dbReference>
<name>A0AAE3K7D2_9EURY</name>
<dbReference type="EMBL" id="JAKRVX010000001">
    <property type="protein sequence ID" value="MCL9816117.1"/>
    <property type="molecule type" value="Genomic_DNA"/>
</dbReference>
<sequence length="740" mass="78571">MSDAHRNAFVHESQEGITELNNALLALEADPDDEEAMDSIFRIAHTLKGNAAAMGYEQVSGLAHALEDLLDEVRSGDIAVTTELMDLLFDGVDYLDAMVSEIADEGSTTITVEELETELRAIADGEVGAPGEEQATDDDAADAGSDPAETAGVDATTEGSDSTSESNGSDGDADANADDNGNTEADTAEDESQGGDEPTGSPADESTVEVPESIASIECSDGKSVFETAISLGDTAMPGVDSMFILNAIEDAYEEFATVPDREQIEDGAFEESFTVFIVADTADEIDAGISALSQVERLTVNALNGGSGADTDTETDTHADADADTETVESVEGGTKVDTTDAANTDTSDAGNDADRGGPQKKSKSDIASVRVDVNQLDELYNLVEQLVTSRIKLRREMEEAGLDSDNLDELDKITANLQNTAMDMRLIPLSKVVDTFPRLVRDVARDTGKDVNFTVSGADIELDRTILTEIRDPLIHILRNAVDHGIEPPDAREDAGKTPTGSVSLTATRERDHVTIEVADDGAGLDVDVLKAKAIEKGVKTESELELMDDNQIYNLIFHPGFSTAEEVTDVSGRGVGMDVVHNTVKQLDGTVNVDSEFGEGTVVRLRLPVTVAIVKVMFVEVGGTEYGIPVKNIAEVTRAKDITTTHGDEIIKHDDDIYPVLRLSDVLDEPSSVNGSGMLLRIRDDKRQVALHCDTVLDQEEVVVKPLEGVLSGIPGLSGTAVLGDGDVVAVLDVVTL</sequence>
<keyword evidence="10" id="KW-0418">Kinase</keyword>
<feature type="domain" description="CheW-like" evidence="16">
    <location>
        <begin position="616"/>
        <end position="740"/>
    </location>
</feature>